<protein>
    <submittedName>
        <fullName evidence="2">VCBS domain-containing protein</fullName>
    </submittedName>
</protein>
<comment type="caution">
    <text evidence="2">The sequence shown here is derived from an EMBL/GenBank/DDBJ whole genome shotgun (WGS) entry which is preliminary data.</text>
</comment>
<accession>A0ABU3SRH1</accession>
<organism evidence="2 3">
    <name type="scientific">Paraglaciecola aquimarina</name>
    <dbReference type="NCBI Taxonomy" id="1235557"/>
    <lineage>
        <taxon>Bacteria</taxon>
        <taxon>Pseudomonadati</taxon>
        <taxon>Pseudomonadota</taxon>
        <taxon>Gammaproteobacteria</taxon>
        <taxon>Alteromonadales</taxon>
        <taxon>Alteromonadaceae</taxon>
        <taxon>Paraglaciecola</taxon>
    </lineage>
</organism>
<feature type="signal peptide" evidence="1">
    <location>
        <begin position="1"/>
        <end position="19"/>
    </location>
</feature>
<evidence type="ECO:0000313" key="2">
    <source>
        <dbReference type="EMBL" id="MDU0352596.1"/>
    </source>
</evidence>
<sequence>MMKKQFLALSIITALTACGGDDDTPTIAATSAEISGDFSGIATKAVNPTGTLNVSDANPYESLVYPATSTGQFGTFFINAAGEWEYTLDKSNEQVIALVSSDMDSLVESPFEVTTADGTSTSVDISIDGIDVPATFSGALTFSVFYDDGSASAKVSVSDANPAEALFASDQTPTAMYGVVTFDSEEGEWTYDLDESIAEVKALNYVEDTETPPTLEDSFIIKSLDGTEATVAMTIKGSQLVPAVIEGLPIDDEGESTAMVNINSPDVTGELTIIDPNFDEQRFQVQDATTTSYGAFSIDEMGAWSYTVDSTNADIIALKGDGTAPTPLSELIKVMAVDGTAVDIPITINGLVGGNLAAQIGGEKDGKWVIDIADKTSLQGKATFLARYPESSAKDVKLVFSGRVWKGAELHRTYLAMTVRASGELRLNNETGNGKFHTLTDTVEKGKPFAVELTWDGSAGLPAKLSLSIDGTPITAPDMTFNSDNTFTSMTVGAGLQNQGPGFFDVQTKGGDTFEIDDFTLYSDVAGTEANKVFEETFESADDNDILEGKALNVDYLSNKSSNPVALSVPLTKGE</sequence>
<dbReference type="EMBL" id="JAWDIO010000001">
    <property type="protein sequence ID" value="MDU0352596.1"/>
    <property type="molecule type" value="Genomic_DNA"/>
</dbReference>
<dbReference type="Gene3D" id="2.60.40.10">
    <property type="entry name" value="Immunoglobulins"/>
    <property type="match status" value="3"/>
</dbReference>
<evidence type="ECO:0000256" key="1">
    <source>
        <dbReference type="SAM" id="SignalP"/>
    </source>
</evidence>
<keyword evidence="3" id="KW-1185">Reference proteome</keyword>
<dbReference type="InterPro" id="IPR010221">
    <property type="entry name" value="VCBS_dom"/>
</dbReference>
<evidence type="ECO:0000313" key="3">
    <source>
        <dbReference type="Proteomes" id="UP001247805"/>
    </source>
</evidence>
<reference evidence="2 3" key="1">
    <citation type="submission" date="2023-10" db="EMBL/GenBank/DDBJ databases">
        <title>Glaciecola aquimarina strain GGW-M5 nov., isolated from a coastal seawater.</title>
        <authorList>
            <person name="Bayburt H."/>
            <person name="Kim J.M."/>
            <person name="Choi B.J."/>
            <person name="Jeon C.O."/>
        </authorList>
    </citation>
    <scope>NUCLEOTIDE SEQUENCE [LARGE SCALE GENOMIC DNA]</scope>
    <source>
        <strain evidence="2 3">KCTC 32108</strain>
    </source>
</reference>
<gene>
    <name evidence="2" type="ORF">RS130_00525</name>
</gene>
<name>A0ABU3SRH1_9ALTE</name>
<dbReference type="Proteomes" id="UP001247805">
    <property type="component" value="Unassembled WGS sequence"/>
</dbReference>
<proteinExistence type="predicted"/>
<dbReference type="InterPro" id="IPR013783">
    <property type="entry name" value="Ig-like_fold"/>
</dbReference>
<dbReference type="NCBIfam" id="TIGR01965">
    <property type="entry name" value="VCBS_repeat"/>
    <property type="match status" value="3"/>
</dbReference>
<dbReference type="PROSITE" id="PS51257">
    <property type="entry name" value="PROKAR_LIPOPROTEIN"/>
    <property type="match status" value="1"/>
</dbReference>
<keyword evidence="1" id="KW-0732">Signal</keyword>
<feature type="chain" id="PRO_5045411155" evidence="1">
    <location>
        <begin position="20"/>
        <end position="575"/>
    </location>
</feature>
<dbReference type="RefSeq" id="WP_316024307.1">
    <property type="nucleotide sequence ID" value="NZ_JAWDIO010000001.1"/>
</dbReference>